<proteinExistence type="predicted"/>
<evidence type="ECO:0000313" key="4">
    <source>
        <dbReference type="Proteomes" id="UP000321361"/>
    </source>
</evidence>
<sequence length="231" mass="25625">MKKIVFGLLFGTLLLSGCSQSKAVDNTGKTNEKDSSAIVVESTTQSSTDSKEVSNGELLEVGQWTKDKNDETGKVELIAHSNPQADIPLGEASIFISNIKILKYIDYTDPYSAGYYDTTNYKDAEGNFYGLQVSFKIKNNSENDYGYNGLEYAILDNGQQIDFSSDDLAYSMTTTEFFKKTESKEFYRIAFLDPSKVDSISKVTIKTGNLYDPSSYSTVAESQEATFNISR</sequence>
<dbReference type="OrthoDB" id="2297085at2"/>
<evidence type="ECO:0000313" key="3">
    <source>
        <dbReference type="EMBL" id="GEK38186.1"/>
    </source>
</evidence>
<dbReference type="AlphaFoldDB" id="A0A510WGC6"/>
<evidence type="ECO:0000256" key="1">
    <source>
        <dbReference type="SAM" id="MobiDB-lite"/>
    </source>
</evidence>
<dbReference type="PROSITE" id="PS51257">
    <property type="entry name" value="PROKAR_LIPOPROTEIN"/>
    <property type="match status" value="1"/>
</dbReference>
<name>A0A510WGC6_ENTTH</name>
<dbReference type="RefSeq" id="WP_071868257.1">
    <property type="nucleotide sequence ID" value="NZ_BJUG01000018.1"/>
</dbReference>
<dbReference type="EMBL" id="BJUG01000018">
    <property type="protein sequence ID" value="GEK38186.1"/>
    <property type="molecule type" value="Genomic_DNA"/>
</dbReference>
<feature type="signal peptide" evidence="2">
    <location>
        <begin position="1"/>
        <end position="23"/>
    </location>
</feature>
<keyword evidence="2" id="KW-0732">Signal</keyword>
<reference evidence="3 4" key="1">
    <citation type="submission" date="2019-07" db="EMBL/GenBank/DDBJ databases">
        <title>Whole genome shotgun sequence of Enterococcus thailandicus NBRC 101867.</title>
        <authorList>
            <person name="Hosoyama A."/>
            <person name="Uohara A."/>
            <person name="Ohji S."/>
            <person name="Ichikawa N."/>
        </authorList>
    </citation>
    <scope>NUCLEOTIDE SEQUENCE [LARGE SCALE GENOMIC DNA]</scope>
    <source>
        <strain evidence="3 4">NBRC 101867</strain>
    </source>
</reference>
<evidence type="ECO:0008006" key="5">
    <source>
        <dbReference type="Google" id="ProtNLM"/>
    </source>
</evidence>
<gene>
    <name evidence="3" type="ORF">ETH01_24730</name>
</gene>
<evidence type="ECO:0000256" key="2">
    <source>
        <dbReference type="SAM" id="SignalP"/>
    </source>
</evidence>
<dbReference type="Proteomes" id="UP000321361">
    <property type="component" value="Unassembled WGS sequence"/>
</dbReference>
<organism evidence="3 4">
    <name type="scientific">Enterococcus thailandicus</name>
    <dbReference type="NCBI Taxonomy" id="417368"/>
    <lineage>
        <taxon>Bacteria</taxon>
        <taxon>Bacillati</taxon>
        <taxon>Bacillota</taxon>
        <taxon>Bacilli</taxon>
        <taxon>Lactobacillales</taxon>
        <taxon>Enterococcaceae</taxon>
        <taxon>Enterococcus</taxon>
    </lineage>
</organism>
<comment type="caution">
    <text evidence="3">The sequence shown here is derived from an EMBL/GenBank/DDBJ whole genome shotgun (WGS) entry which is preliminary data.</text>
</comment>
<protein>
    <recommendedName>
        <fullName evidence="5">DUF4352 domain-containing protein</fullName>
    </recommendedName>
</protein>
<accession>A0A510WGC6</accession>
<feature type="region of interest" description="Disordered" evidence="1">
    <location>
        <begin position="24"/>
        <end position="53"/>
    </location>
</feature>
<feature type="chain" id="PRO_5023034292" description="DUF4352 domain-containing protein" evidence="2">
    <location>
        <begin position="24"/>
        <end position="231"/>
    </location>
</feature>